<keyword evidence="1" id="KW-1133">Transmembrane helix</keyword>
<dbReference type="RefSeq" id="WP_068671740.1">
    <property type="nucleotide sequence ID" value="NZ_LWLG01000021.1"/>
</dbReference>
<feature type="transmembrane region" description="Helical" evidence="1">
    <location>
        <begin position="6"/>
        <end position="25"/>
    </location>
</feature>
<organism evidence="2 3">
    <name type="scientific">Thermosulfurimonas dismutans</name>
    <dbReference type="NCBI Taxonomy" id="999894"/>
    <lineage>
        <taxon>Bacteria</taxon>
        <taxon>Pseudomonadati</taxon>
        <taxon>Thermodesulfobacteriota</taxon>
        <taxon>Thermodesulfobacteria</taxon>
        <taxon>Thermodesulfobacteriales</taxon>
        <taxon>Thermodesulfobacteriaceae</taxon>
        <taxon>Thermosulfurimonas</taxon>
    </lineage>
</organism>
<dbReference type="STRING" id="999894.TDIS_2009"/>
<keyword evidence="1" id="KW-0472">Membrane</keyword>
<proteinExistence type="predicted"/>
<evidence type="ECO:0000256" key="1">
    <source>
        <dbReference type="SAM" id="Phobius"/>
    </source>
</evidence>
<accession>A0A179D2F1</accession>
<dbReference type="AlphaFoldDB" id="A0A179D2F1"/>
<comment type="caution">
    <text evidence="2">The sequence shown here is derived from an EMBL/GenBank/DDBJ whole genome shotgun (WGS) entry which is preliminary data.</text>
</comment>
<dbReference type="EMBL" id="LWLG01000021">
    <property type="protein sequence ID" value="OAQ19879.1"/>
    <property type="molecule type" value="Genomic_DNA"/>
</dbReference>
<gene>
    <name evidence="2" type="ORF">TDIS_2009</name>
</gene>
<evidence type="ECO:0000313" key="2">
    <source>
        <dbReference type="EMBL" id="OAQ19879.1"/>
    </source>
</evidence>
<keyword evidence="1" id="KW-0812">Transmembrane</keyword>
<evidence type="ECO:0000313" key="3">
    <source>
        <dbReference type="Proteomes" id="UP000078390"/>
    </source>
</evidence>
<keyword evidence="3" id="KW-1185">Reference proteome</keyword>
<protein>
    <submittedName>
        <fullName evidence="2">Uncharacterized protein</fullName>
    </submittedName>
</protein>
<reference evidence="2 3" key="1">
    <citation type="submission" date="2016-04" db="EMBL/GenBank/DDBJ databases">
        <title>Genome analysis of Thermosulfurimonas dismutans, the first thermophilic sulfur-disproportionating bacterium of the phylum Thermodesulfobacteria.</title>
        <authorList>
            <person name="Mardanov A.V."/>
            <person name="Beletsky A.V."/>
            <person name="Kadnikov V.V."/>
            <person name="Slobodkin A.I."/>
            <person name="Ravin N.V."/>
        </authorList>
    </citation>
    <scope>NUCLEOTIDE SEQUENCE [LARGE SCALE GENOMIC DNA]</scope>
    <source>
        <strain evidence="2 3">S95</strain>
    </source>
</reference>
<name>A0A179D2F1_9BACT</name>
<dbReference type="Proteomes" id="UP000078390">
    <property type="component" value="Unassembled WGS sequence"/>
</dbReference>
<sequence>MRFLKATITGIIFLILILTATYALLPRGYLFVRFFEKLGFLIYPERIKEGLFETRLFCVHFSVKGYHFEFPEVRLGWYELEVPCGRKGYLRVSYLPLKDLRIVFKEFEGRCAGREDFEKISGTLIYRHSEGLFGKLRVSGFRSPTGPTTVLLNFSGRTLIYNFPRLNIKRKIEFLTRFQAL</sequence>